<dbReference type="PANTHER" id="PTHR12598">
    <property type="entry name" value="COPPER HOMEOSTASIS PROTEIN CUTC"/>
    <property type="match status" value="1"/>
</dbReference>
<comment type="caution">
    <text evidence="3">The sequence shown here is derived from an EMBL/GenBank/DDBJ whole genome shotgun (WGS) entry which is preliminary data.</text>
</comment>
<dbReference type="HAMAP" id="MF_00795">
    <property type="entry name" value="CutC"/>
    <property type="match status" value="1"/>
</dbReference>
<dbReference type="FunFam" id="3.20.20.380:FF:000001">
    <property type="entry name" value="Copper homeostasis protein CutC"/>
    <property type="match status" value="1"/>
</dbReference>
<dbReference type="InterPro" id="IPR036822">
    <property type="entry name" value="CutC-like_dom_sf"/>
</dbReference>
<dbReference type="EMBL" id="PDGH01000120">
    <property type="protein sequence ID" value="POB44913.1"/>
    <property type="molecule type" value="Genomic_DNA"/>
</dbReference>
<dbReference type="Proteomes" id="UP000237466">
    <property type="component" value="Unassembled WGS sequence"/>
</dbReference>
<comment type="similarity">
    <text evidence="1 2">Belongs to the CutC family.</text>
</comment>
<comment type="subcellular location">
    <subcellularLocation>
        <location evidence="2">Cytoplasm</location>
    </subcellularLocation>
</comment>
<organism evidence="3 4">
    <name type="scientific">Vibrio vulnificus</name>
    <dbReference type="NCBI Taxonomy" id="672"/>
    <lineage>
        <taxon>Bacteria</taxon>
        <taxon>Pseudomonadati</taxon>
        <taxon>Pseudomonadota</taxon>
        <taxon>Gammaproteobacteria</taxon>
        <taxon>Vibrionales</taxon>
        <taxon>Vibrionaceae</taxon>
        <taxon>Vibrio</taxon>
    </lineage>
</organism>
<dbReference type="SUPFAM" id="SSF110395">
    <property type="entry name" value="CutC-like"/>
    <property type="match status" value="1"/>
</dbReference>
<dbReference type="GO" id="GO:0005507">
    <property type="term" value="F:copper ion binding"/>
    <property type="evidence" value="ECO:0007669"/>
    <property type="project" value="TreeGrafter"/>
</dbReference>
<protein>
    <recommendedName>
        <fullName evidence="2">PF03932 family protein CutC</fullName>
    </recommendedName>
</protein>
<comment type="caution">
    <text evidence="2">Once thought to be involved in copper homeostasis, experiments in E.coli have shown this is not the case.</text>
</comment>
<reference evidence="3 4" key="1">
    <citation type="journal article" date="2018" name="Front. Microbiol.">
        <title>Phylogeny of Vibrio vulnificus from the Analysis of the Core-Genome: Implications for Intra-Species Taxonomy.</title>
        <authorList>
            <person name="Roig F.J."/>
            <person name="Gonzalez-Candelas F."/>
            <person name="Sanjuan E."/>
            <person name="Fouz B."/>
            <person name="Feil E.J."/>
            <person name="Llorens C."/>
            <person name="Baker-Austin C."/>
            <person name="Oliver J.D."/>
            <person name="Danin-Poleg Y."/>
            <person name="Gibas C.J."/>
            <person name="Kashi Y."/>
            <person name="Gulig P.A."/>
            <person name="Morrison S.S."/>
            <person name="Amaro C."/>
        </authorList>
    </citation>
    <scope>NUCLEOTIDE SEQUENCE [LARGE SCALE GENOMIC DNA]</scope>
    <source>
        <strain evidence="3 4">CECT4608</strain>
    </source>
</reference>
<dbReference type="Pfam" id="PF03932">
    <property type="entry name" value="CutC"/>
    <property type="match status" value="1"/>
</dbReference>
<name>A0A2S3QZR7_VIBVL</name>
<dbReference type="Gene3D" id="3.20.20.380">
    <property type="entry name" value="Copper homeostasis (CutC) domain"/>
    <property type="match status" value="1"/>
</dbReference>
<evidence type="ECO:0000313" key="4">
    <source>
        <dbReference type="Proteomes" id="UP000237466"/>
    </source>
</evidence>
<accession>A0A2S3QZR7</accession>
<keyword evidence="2" id="KW-0963">Cytoplasm</keyword>
<evidence type="ECO:0000256" key="1">
    <source>
        <dbReference type="ARBA" id="ARBA00007768"/>
    </source>
</evidence>
<dbReference type="GO" id="GO:0005737">
    <property type="term" value="C:cytoplasm"/>
    <property type="evidence" value="ECO:0007669"/>
    <property type="project" value="UniProtKB-SubCell"/>
</dbReference>
<proteinExistence type="inferred from homology"/>
<dbReference type="PANTHER" id="PTHR12598:SF0">
    <property type="entry name" value="COPPER HOMEOSTASIS PROTEIN CUTC HOMOLOG"/>
    <property type="match status" value="1"/>
</dbReference>
<dbReference type="InterPro" id="IPR005627">
    <property type="entry name" value="CutC-like"/>
</dbReference>
<evidence type="ECO:0000256" key="2">
    <source>
        <dbReference type="HAMAP-Rule" id="MF_00795"/>
    </source>
</evidence>
<dbReference type="AlphaFoldDB" id="A0A2S3QZR7"/>
<gene>
    <name evidence="2" type="primary">cutC</name>
    <name evidence="3" type="ORF">CRN52_17355</name>
</gene>
<dbReference type="RefSeq" id="WP_103200830.1">
    <property type="nucleotide sequence ID" value="NZ_JASMUA010000003.1"/>
</dbReference>
<evidence type="ECO:0000313" key="3">
    <source>
        <dbReference type="EMBL" id="POB44913.1"/>
    </source>
</evidence>
<sequence>MSYQVEVCIDNIESLHNALEGGATRIELCSSLALGGLTPSYGFMTLAAKLSTVPIYAMIRPRQGDFLYSDDEFAIMQQDILSAQQAGLQGVVFGLLTADGDIDVARTRILVELAHSLQLGVTFHRAFDQCREPFAALEQIIDLGCERILTSGLAASAPLGKEMLTQLVAHSQSRLAIMAGAGVSPVNVAALALTTGVKELHLSGKSTRPSKMTFIASDSKMGAADQDDFIVPITHTTTIRNTVLALKSIS</sequence>